<feature type="domain" description="Halobacterial output" evidence="1">
    <location>
        <begin position="11"/>
        <end position="82"/>
    </location>
</feature>
<dbReference type="GeneID" id="32893077"/>
<evidence type="ECO:0000313" key="3">
    <source>
        <dbReference type="Proteomes" id="UP000250088"/>
    </source>
</evidence>
<keyword evidence="3" id="KW-1185">Reference proteome</keyword>
<dbReference type="RefSeq" id="WP_228434449.1">
    <property type="nucleotide sequence ID" value="NZ_CP019893.1"/>
</dbReference>
<reference evidence="3" key="1">
    <citation type="submission" date="2017-02" db="EMBL/GenBank/DDBJ databases">
        <title>Natronthermophilus aegyptiacus gen. nov.,sp. nov., an aerobic, extremely halophilic alkalithermophilic archaeon isolated from the athalassohaline Wadi An Natrun, Egypt.</title>
        <authorList>
            <person name="Zhao B."/>
        </authorList>
    </citation>
    <scope>NUCLEOTIDE SEQUENCE [LARGE SCALE GENOMIC DNA]</scope>
    <source>
        <strain evidence="3">JW/NM-HA 15</strain>
    </source>
</reference>
<dbReference type="AlphaFoldDB" id="A0A2Z2HZ30"/>
<sequence>MYKVDLEHHIDQSTSHTVVSSVASLADTEPDQLEPLWYSVNPEALDSFVAHATDAGTSCRVAFQYEGYDIEIVGDGSLRIAPIEDRSTRRV</sequence>
<name>A0A2Z2HZ30_9EURY</name>
<dbReference type="KEGG" id="naj:B1756_03320"/>
<dbReference type="InterPro" id="IPR040624">
    <property type="entry name" value="HalOD1"/>
</dbReference>
<dbReference type="Pfam" id="PF18545">
    <property type="entry name" value="HalOD1"/>
    <property type="match status" value="1"/>
</dbReference>
<proteinExistence type="predicted"/>
<dbReference type="EMBL" id="CP019893">
    <property type="protein sequence ID" value="ARS88878.1"/>
    <property type="molecule type" value="Genomic_DNA"/>
</dbReference>
<evidence type="ECO:0000259" key="1">
    <source>
        <dbReference type="Pfam" id="PF18545"/>
    </source>
</evidence>
<dbReference type="Proteomes" id="UP000250088">
    <property type="component" value="Chromosome"/>
</dbReference>
<evidence type="ECO:0000313" key="2">
    <source>
        <dbReference type="EMBL" id="ARS88878.1"/>
    </source>
</evidence>
<gene>
    <name evidence="2" type="ORF">B1756_03320</name>
</gene>
<accession>A0A2Z2HZ30</accession>
<organism evidence="2 3">
    <name type="scientific">Natrarchaeobaculum aegyptiacum</name>
    <dbReference type="NCBI Taxonomy" id="745377"/>
    <lineage>
        <taxon>Archaea</taxon>
        <taxon>Methanobacteriati</taxon>
        <taxon>Methanobacteriota</taxon>
        <taxon>Stenosarchaea group</taxon>
        <taxon>Halobacteria</taxon>
        <taxon>Halobacteriales</taxon>
        <taxon>Natrialbaceae</taxon>
        <taxon>Natrarchaeobaculum</taxon>
    </lineage>
</organism>
<protein>
    <recommendedName>
        <fullName evidence="1">Halobacterial output domain-containing protein</fullName>
    </recommendedName>
</protein>